<comment type="caution">
    <text evidence="3">The sequence shown here is derived from an EMBL/GenBank/DDBJ whole genome shotgun (WGS) entry which is preliminary data.</text>
</comment>
<dbReference type="EMBL" id="JZRB01000016">
    <property type="protein sequence ID" value="KJV35257.1"/>
    <property type="molecule type" value="Genomic_DNA"/>
</dbReference>
<evidence type="ECO:0000259" key="2">
    <source>
        <dbReference type="Pfam" id="PF05569"/>
    </source>
</evidence>
<dbReference type="AlphaFoldDB" id="A0A0F3KWC2"/>
<name>A0A0F3KWC2_9GAMM</name>
<dbReference type="PANTHER" id="PTHR34978:SF3">
    <property type="entry name" value="SLR0241 PROTEIN"/>
    <property type="match status" value="1"/>
</dbReference>
<accession>A0A0F3KWC2</accession>
<reference evidence="3 4" key="1">
    <citation type="submission" date="2015-03" db="EMBL/GenBank/DDBJ databases">
        <title>Draft genome sequence of Luteibacter yeojuensis strain SU11.</title>
        <authorList>
            <person name="Sulaiman J."/>
            <person name="Priya K."/>
            <person name="Chan K.-G."/>
        </authorList>
    </citation>
    <scope>NUCLEOTIDE SEQUENCE [LARGE SCALE GENOMIC DNA]</scope>
    <source>
        <strain evidence="3 4">SU11</strain>
    </source>
</reference>
<gene>
    <name evidence="3" type="ORF">VI08_08105</name>
</gene>
<proteinExistence type="predicted"/>
<feature type="transmembrane region" description="Helical" evidence="1">
    <location>
        <begin position="113"/>
        <end position="132"/>
    </location>
</feature>
<evidence type="ECO:0000313" key="3">
    <source>
        <dbReference type="EMBL" id="KJV35257.1"/>
    </source>
</evidence>
<keyword evidence="4" id="KW-1185">Reference proteome</keyword>
<dbReference type="InterPro" id="IPR052173">
    <property type="entry name" value="Beta-lactam_resp_regulator"/>
</dbReference>
<dbReference type="RefSeq" id="WP_045829071.1">
    <property type="nucleotide sequence ID" value="NZ_JZRB01000016.1"/>
</dbReference>
<feature type="transmembrane region" description="Helical" evidence="1">
    <location>
        <begin position="34"/>
        <end position="54"/>
    </location>
</feature>
<keyword evidence="1" id="KW-0812">Transmembrane</keyword>
<dbReference type="CDD" id="cd07341">
    <property type="entry name" value="M56_BlaR1_MecR1_like"/>
    <property type="match status" value="1"/>
</dbReference>
<dbReference type="PATRIC" id="fig|345309.4.peg.836"/>
<dbReference type="Proteomes" id="UP000033651">
    <property type="component" value="Unassembled WGS sequence"/>
</dbReference>
<protein>
    <recommendedName>
        <fullName evidence="2">Peptidase M56 domain-containing protein</fullName>
    </recommendedName>
</protein>
<feature type="domain" description="Peptidase M56" evidence="2">
    <location>
        <begin position="43"/>
        <end position="279"/>
    </location>
</feature>
<keyword evidence="1" id="KW-0472">Membrane</keyword>
<dbReference type="InterPro" id="IPR008756">
    <property type="entry name" value="Peptidase_M56"/>
</dbReference>
<evidence type="ECO:0000256" key="1">
    <source>
        <dbReference type="SAM" id="Phobius"/>
    </source>
</evidence>
<sequence>MLAWMVYAALVALALSGAAWIAERAARQRQVPTRWPWVLSLAASVVVPLAMANVSLPRPSFLQPAAHAGETHAPASWALRDVTSLPLAARVIDWSGAAHFTSSMRANRLALDLWLASSFTLVLFLGFATALFHRRKRDWIGDTLCGLPVLVSPDVGPAVVGLVHSRVVVPGWVMDEPAEQQRYVMAHEQSHLEARDPLLVAIAMTLLVAMPWNPLLWWQFHRLRCAIEVDCDARVLGSGGDLRGYCETLIQVGQNQSEYVGAITAMSESPTFLERRIHIMLARPRKWARASAFVLVSGALGMAVFAAQVTPPEATKASTGSAVHVDPGLLASYVGTYEISDTSSITVRRKGDGLSIEPIGQLSAAGIIDMTTLSDDTFLVPYVDAKLKFSNAGAAISVHEQPFMTAPRVSEARAQRIREALAARVREQKPYPASERALRVVLAHSGSREGISPRTAPDDPDNFASQEGYFAKLGPVQSWRFNGVTDYGWDTYDVQHQNGAEQVFFLLDHDGLIVSSVVRRQ</sequence>
<feature type="transmembrane region" description="Helical" evidence="1">
    <location>
        <begin position="287"/>
        <end position="307"/>
    </location>
</feature>
<dbReference type="PANTHER" id="PTHR34978">
    <property type="entry name" value="POSSIBLE SENSOR-TRANSDUCER PROTEIN BLAR"/>
    <property type="match status" value="1"/>
</dbReference>
<organism evidence="3 4">
    <name type="scientific">Luteibacter yeojuensis</name>
    <dbReference type="NCBI Taxonomy" id="345309"/>
    <lineage>
        <taxon>Bacteria</taxon>
        <taxon>Pseudomonadati</taxon>
        <taxon>Pseudomonadota</taxon>
        <taxon>Gammaproteobacteria</taxon>
        <taxon>Lysobacterales</taxon>
        <taxon>Rhodanobacteraceae</taxon>
        <taxon>Luteibacter</taxon>
    </lineage>
</organism>
<dbReference type="Pfam" id="PF05569">
    <property type="entry name" value="Peptidase_M56"/>
    <property type="match status" value="1"/>
</dbReference>
<keyword evidence="1" id="KW-1133">Transmembrane helix</keyword>
<dbReference type="OrthoDB" id="8708575at2"/>
<evidence type="ECO:0000313" key="4">
    <source>
        <dbReference type="Proteomes" id="UP000033651"/>
    </source>
</evidence>